<reference evidence="1 2" key="1">
    <citation type="submission" date="2019-07" db="EMBL/GenBank/DDBJ databases">
        <title>Draft genome assembly of a fouling barnacle, Amphibalanus amphitrite (Darwin, 1854): The first reference genome for Thecostraca.</title>
        <authorList>
            <person name="Kim W."/>
        </authorList>
    </citation>
    <scope>NUCLEOTIDE SEQUENCE [LARGE SCALE GENOMIC DNA]</scope>
    <source>
        <strain evidence="1">SNU_AA5</strain>
        <tissue evidence="1">Soma without cirri and trophi</tissue>
    </source>
</reference>
<dbReference type="OrthoDB" id="6758853at2759"/>
<dbReference type="AlphaFoldDB" id="A0A6A4X280"/>
<accession>A0A6A4X280</accession>
<dbReference type="EMBL" id="VIIS01000344">
    <property type="protein sequence ID" value="KAF0310134.1"/>
    <property type="molecule type" value="Genomic_DNA"/>
</dbReference>
<evidence type="ECO:0000313" key="2">
    <source>
        <dbReference type="Proteomes" id="UP000440578"/>
    </source>
</evidence>
<keyword evidence="2" id="KW-1185">Reference proteome</keyword>
<gene>
    <name evidence="1" type="ORF">FJT64_018825</name>
</gene>
<evidence type="ECO:0000313" key="1">
    <source>
        <dbReference type="EMBL" id="KAF0310134.1"/>
    </source>
</evidence>
<proteinExistence type="predicted"/>
<name>A0A6A4X280_AMPAM</name>
<sequence>MVLSIRHLPYPDRLRHLRLPSLYYRRRRGDMITVFQLLHGEMAVEPERFLHKSTSKQTRGHQWKLLKPRANTLTRRNALSTRVVNDWNALPSTVVSATSVVQFKARLDRHWANKMYDIPNPYH</sequence>
<comment type="caution">
    <text evidence="1">The sequence shown here is derived from an EMBL/GenBank/DDBJ whole genome shotgun (WGS) entry which is preliminary data.</text>
</comment>
<organism evidence="1 2">
    <name type="scientific">Amphibalanus amphitrite</name>
    <name type="common">Striped barnacle</name>
    <name type="synonym">Balanus amphitrite</name>
    <dbReference type="NCBI Taxonomy" id="1232801"/>
    <lineage>
        <taxon>Eukaryota</taxon>
        <taxon>Metazoa</taxon>
        <taxon>Ecdysozoa</taxon>
        <taxon>Arthropoda</taxon>
        <taxon>Crustacea</taxon>
        <taxon>Multicrustacea</taxon>
        <taxon>Cirripedia</taxon>
        <taxon>Thoracica</taxon>
        <taxon>Thoracicalcarea</taxon>
        <taxon>Balanomorpha</taxon>
        <taxon>Balanoidea</taxon>
        <taxon>Balanidae</taxon>
        <taxon>Amphibalaninae</taxon>
        <taxon>Amphibalanus</taxon>
    </lineage>
</organism>
<evidence type="ECO:0008006" key="3">
    <source>
        <dbReference type="Google" id="ProtNLM"/>
    </source>
</evidence>
<protein>
    <recommendedName>
        <fullName evidence="3">RNA-directed DNA polymerase from mobile element jockey-like</fullName>
    </recommendedName>
</protein>
<dbReference type="Proteomes" id="UP000440578">
    <property type="component" value="Unassembled WGS sequence"/>
</dbReference>